<feature type="domain" description="Beta-mannosidase Ig-fold" evidence="1">
    <location>
        <begin position="11"/>
        <end position="71"/>
    </location>
</feature>
<accession>A0ABS2MXN4</accession>
<comment type="caution">
    <text evidence="2">The sequence shown here is derived from an EMBL/GenBank/DDBJ whole genome shotgun (WGS) entry which is preliminary data.</text>
</comment>
<evidence type="ECO:0000313" key="2">
    <source>
        <dbReference type="EMBL" id="MBM7570642.1"/>
    </source>
</evidence>
<keyword evidence="3" id="KW-1185">Reference proteome</keyword>
<dbReference type="Gene3D" id="2.60.40.10">
    <property type="entry name" value="Immunoglobulins"/>
    <property type="match status" value="1"/>
</dbReference>
<dbReference type="InterPro" id="IPR036156">
    <property type="entry name" value="Beta-gal/glucu_dom_sf"/>
</dbReference>
<dbReference type="Pfam" id="PF17753">
    <property type="entry name" value="Ig_mannosidase"/>
    <property type="match status" value="1"/>
</dbReference>
<gene>
    <name evidence="2" type="ORF">JOC48_001120</name>
</gene>
<dbReference type="EMBL" id="JAFBDR010000004">
    <property type="protein sequence ID" value="MBM7570642.1"/>
    <property type="molecule type" value="Genomic_DNA"/>
</dbReference>
<dbReference type="Proteomes" id="UP001296943">
    <property type="component" value="Unassembled WGS sequence"/>
</dbReference>
<evidence type="ECO:0000259" key="1">
    <source>
        <dbReference type="Pfam" id="PF17753"/>
    </source>
</evidence>
<dbReference type="InterPro" id="IPR013783">
    <property type="entry name" value="Ig-like_fold"/>
</dbReference>
<protein>
    <recommendedName>
        <fullName evidence="1">Beta-mannosidase Ig-fold domain-containing protein</fullName>
    </recommendedName>
</protein>
<sequence>MFTKPKHFKFLDPKIDLTVQEQENKYIITLSSQMFAKYVELDLVEDDCKFSDNYFDLSAGEQREIEVKKETLSKKASY</sequence>
<name>A0ABS2MXN4_9BACI</name>
<dbReference type="SUPFAM" id="SSF49303">
    <property type="entry name" value="beta-Galactosidase/glucuronidase domain"/>
    <property type="match status" value="1"/>
</dbReference>
<dbReference type="InterPro" id="IPR041625">
    <property type="entry name" value="Beta-mannosidase_Ig"/>
</dbReference>
<dbReference type="RefSeq" id="WP_239584211.1">
    <property type="nucleotide sequence ID" value="NZ_JAFBDR010000004.1"/>
</dbReference>
<organism evidence="2 3">
    <name type="scientific">Aquibacillus albus</name>
    <dbReference type="NCBI Taxonomy" id="1168171"/>
    <lineage>
        <taxon>Bacteria</taxon>
        <taxon>Bacillati</taxon>
        <taxon>Bacillota</taxon>
        <taxon>Bacilli</taxon>
        <taxon>Bacillales</taxon>
        <taxon>Bacillaceae</taxon>
        <taxon>Aquibacillus</taxon>
    </lineage>
</organism>
<proteinExistence type="predicted"/>
<reference evidence="2 3" key="1">
    <citation type="submission" date="2021-01" db="EMBL/GenBank/DDBJ databases">
        <title>Genomic Encyclopedia of Type Strains, Phase IV (KMG-IV): sequencing the most valuable type-strain genomes for metagenomic binning, comparative biology and taxonomic classification.</title>
        <authorList>
            <person name="Goeker M."/>
        </authorList>
    </citation>
    <scope>NUCLEOTIDE SEQUENCE [LARGE SCALE GENOMIC DNA]</scope>
    <source>
        <strain evidence="2 3">DSM 23711</strain>
    </source>
</reference>
<evidence type="ECO:0000313" key="3">
    <source>
        <dbReference type="Proteomes" id="UP001296943"/>
    </source>
</evidence>